<evidence type="ECO:0000256" key="1">
    <source>
        <dbReference type="SAM" id="Phobius"/>
    </source>
</evidence>
<accession>A0A9K3GX85</accession>
<reference evidence="2" key="1">
    <citation type="journal article" date="2017" name="Nature">
        <title>The sunflower genome provides insights into oil metabolism, flowering and Asterid evolution.</title>
        <authorList>
            <person name="Badouin H."/>
            <person name="Gouzy J."/>
            <person name="Grassa C.J."/>
            <person name="Murat F."/>
            <person name="Staton S.E."/>
            <person name="Cottret L."/>
            <person name="Lelandais-Briere C."/>
            <person name="Owens G.L."/>
            <person name="Carrere S."/>
            <person name="Mayjonade B."/>
            <person name="Legrand L."/>
            <person name="Gill N."/>
            <person name="Kane N.C."/>
            <person name="Bowers J.E."/>
            <person name="Hubner S."/>
            <person name="Bellec A."/>
            <person name="Berard A."/>
            <person name="Berges H."/>
            <person name="Blanchet N."/>
            <person name="Boniface M.C."/>
            <person name="Brunel D."/>
            <person name="Catrice O."/>
            <person name="Chaidir N."/>
            <person name="Claudel C."/>
            <person name="Donnadieu C."/>
            <person name="Faraut T."/>
            <person name="Fievet G."/>
            <person name="Helmstetter N."/>
            <person name="King M."/>
            <person name="Knapp S.J."/>
            <person name="Lai Z."/>
            <person name="Le Paslier M.C."/>
            <person name="Lippi Y."/>
            <person name="Lorenzon L."/>
            <person name="Mandel J.R."/>
            <person name="Marage G."/>
            <person name="Marchand G."/>
            <person name="Marquand E."/>
            <person name="Bret-Mestries E."/>
            <person name="Morien E."/>
            <person name="Nambeesan S."/>
            <person name="Nguyen T."/>
            <person name="Pegot-Espagnet P."/>
            <person name="Pouilly N."/>
            <person name="Raftis F."/>
            <person name="Sallet E."/>
            <person name="Schiex T."/>
            <person name="Thomas J."/>
            <person name="Vandecasteele C."/>
            <person name="Vares D."/>
            <person name="Vear F."/>
            <person name="Vautrin S."/>
            <person name="Crespi M."/>
            <person name="Mangin B."/>
            <person name="Burke J.M."/>
            <person name="Salse J."/>
            <person name="Munos S."/>
            <person name="Vincourt P."/>
            <person name="Rieseberg L.H."/>
            <person name="Langlade N.B."/>
        </authorList>
    </citation>
    <scope>NUCLEOTIDE SEQUENCE</scope>
    <source>
        <tissue evidence="2">Leaves</tissue>
    </source>
</reference>
<protein>
    <submittedName>
        <fullName evidence="2">Uncharacterized protein</fullName>
    </submittedName>
</protein>
<proteinExistence type="predicted"/>
<keyword evidence="1" id="KW-1133">Transmembrane helix</keyword>
<dbReference type="Proteomes" id="UP000215914">
    <property type="component" value="Unassembled WGS sequence"/>
</dbReference>
<evidence type="ECO:0000313" key="3">
    <source>
        <dbReference type="Proteomes" id="UP000215914"/>
    </source>
</evidence>
<dbReference type="EMBL" id="MNCJ02000331">
    <property type="protein sequence ID" value="KAF5759342.1"/>
    <property type="molecule type" value="Genomic_DNA"/>
</dbReference>
<dbReference type="Gramene" id="mRNA:HanXRQr2_Chr16g0740071">
    <property type="protein sequence ID" value="CDS:HanXRQr2_Chr16g0740071.1"/>
    <property type="gene ID" value="HanXRQr2_Chr16g0740071"/>
</dbReference>
<sequence>MFFRNVLILLFNFKIKWVLDSVRACLVMFFETTYRLIGVLERSVWSVLLTYWFFLLTYTHIVKHHFVDYDFSKSQ</sequence>
<keyword evidence="3" id="KW-1185">Reference proteome</keyword>
<comment type="caution">
    <text evidence="2">The sequence shown here is derived from an EMBL/GenBank/DDBJ whole genome shotgun (WGS) entry which is preliminary data.</text>
</comment>
<name>A0A9K3GX85_HELAN</name>
<feature type="transmembrane region" description="Helical" evidence="1">
    <location>
        <begin position="42"/>
        <end position="61"/>
    </location>
</feature>
<evidence type="ECO:0000313" key="2">
    <source>
        <dbReference type="EMBL" id="KAF5759342.1"/>
    </source>
</evidence>
<reference evidence="2" key="2">
    <citation type="submission" date="2020-06" db="EMBL/GenBank/DDBJ databases">
        <title>Helianthus annuus Genome sequencing and assembly Release 2.</title>
        <authorList>
            <person name="Gouzy J."/>
            <person name="Langlade N."/>
            <person name="Munos S."/>
        </authorList>
    </citation>
    <scope>NUCLEOTIDE SEQUENCE</scope>
    <source>
        <tissue evidence="2">Leaves</tissue>
    </source>
</reference>
<dbReference type="AlphaFoldDB" id="A0A9K3GX85"/>
<gene>
    <name evidence="2" type="ORF">HanXRQr2_Chr16g0740071</name>
</gene>
<keyword evidence="1" id="KW-0812">Transmembrane</keyword>
<keyword evidence="1" id="KW-0472">Membrane</keyword>
<organism evidence="2 3">
    <name type="scientific">Helianthus annuus</name>
    <name type="common">Common sunflower</name>
    <dbReference type="NCBI Taxonomy" id="4232"/>
    <lineage>
        <taxon>Eukaryota</taxon>
        <taxon>Viridiplantae</taxon>
        <taxon>Streptophyta</taxon>
        <taxon>Embryophyta</taxon>
        <taxon>Tracheophyta</taxon>
        <taxon>Spermatophyta</taxon>
        <taxon>Magnoliopsida</taxon>
        <taxon>eudicotyledons</taxon>
        <taxon>Gunneridae</taxon>
        <taxon>Pentapetalae</taxon>
        <taxon>asterids</taxon>
        <taxon>campanulids</taxon>
        <taxon>Asterales</taxon>
        <taxon>Asteraceae</taxon>
        <taxon>Asteroideae</taxon>
        <taxon>Heliantheae alliance</taxon>
        <taxon>Heliantheae</taxon>
        <taxon>Helianthus</taxon>
    </lineage>
</organism>